<evidence type="ECO:0000256" key="4">
    <source>
        <dbReference type="ARBA" id="ARBA00012462"/>
    </source>
</evidence>
<evidence type="ECO:0000313" key="20">
    <source>
        <dbReference type="Proteomes" id="UP000886523"/>
    </source>
</evidence>
<comment type="caution">
    <text evidence="19">The sequence shown here is derived from an EMBL/GenBank/DDBJ whole genome shotgun (WGS) entry which is preliminary data.</text>
</comment>
<keyword evidence="12" id="KW-0843">Virulence</keyword>
<feature type="signal peptide" evidence="17">
    <location>
        <begin position="1"/>
        <end position="19"/>
    </location>
</feature>
<evidence type="ECO:0000256" key="3">
    <source>
        <dbReference type="ARBA" id="ARBA00004239"/>
    </source>
</evidence>
<feature type="binding site" evidence="15">
    <location>
        <position position="620"/>
    </location>
    <ligand>
        <name>Ca(2+)</name>
        <dbReference type="ChEBI" id="CHEBI:29108"/>
    </ligand>
</feature>
<evidence type="ECO:0000256" key="10">
    <source>
        <dbReference type="ARBA" id="ARBA00022825"/>
    </source>
</evidence>
<feature type="compositionally biased region" description="Basic and acidic residues" evidence="16">
    <location>
        <begin position="184"/>
        <end position="197"/>
    </location>
</feature>
<evidence type="ECO:0000256" key="15">
    <source>
        <dbReference type="PROSITE-ProRule" id="PRU01032"/>
    </source>
</evidence>
<sequence>MFSKVCVALLGIPLLRVLAAPREQFGPHIIHEERSVIPNQWDRRPMLDKTRIIPVRINLAQNLEGAEDLLMEVSHPDSPKYAQHYNAEEVADLFAPTKETIDIVLDWLRSEGHDVDHSHYNHRKAAVVVPMPIHTAENLLHATYDAYEHTNGKVHIACMNYSLPEAVRHHVDFVLPTVHFDVHTTPHAPTQEEKRDPTVPSPGKLKDKSPVLPKQGATLSPQALAPAGSLSKCDQQITPDCLRALYGIKYTQKATKKNSFGIVEYTPQSYIPGDLDLFAKQYVPGGVGRRPKLLSVDGGQISSASKSFDLNGESDLDLEYGMALTFPLSVSLYQAGDKIFGASFNTFLDALDNTYCAGDDPTQDPHYPDPNPGGYKGKDCGKYAPTNVISTSYAYNEIDLTPSYEKRQCNEYLKLGLRGVTVVYSSGDYGVAGNGGNCIDASGHLSPSGLRFNPSFPSTCPYITSIGATQIKPGNSVAKPEEAAQTVIFSGGGFSNVFPMPSYQKTAIQYYYKHFKPSYSSSQYNNNQKARGFPDISANGVNYVVAVDGAFSLVYGTSASAPVVGSIFALINDARLAHGKKPIGFVNPTLYAHPSAFNDITSGNNPGCSTQGFTAVKGWDPVTGLGTPSFPKLLKLFLSLK</sequence>
<feature type="domain" description="Peptidase S53" evidence="18">
    <location>
        <begin position="236"/>
        <end position="640"/>
    </location>
</feature>
<dbReference type="PANTHER" id="PTHR14218:SF19">
    <property type="entry name" value="SERINE PROTEASE AORO, PUTATIVE (AFU_ORTHOLOGUE AFUA_6G10250)-RELATED"/>
    <property type="match status" value="1"/>
</dbReference>
<dbReference type="InterPro" id="IPR030400">
    <property type="entry name" value="Sedolisin_dom"/>
</dbReference>
<dbReference type="Proteomes" id="UP000886523">
    <property type="component" value="Unassembled WGS sequence"/>
</dbReference>
<dbReference type="OrthoDB" id="409122at2759"/>
<feature type="active site" description="Charge relay system" evidence="15">
    <location>
        <position position="317"/>
    </location>
</feature>
<evidence type="ECO:0000256" key="9">
    <source>
        <dbReference type="ARBA" id="ARBA00022801"/>
    </source>
</evidence>
<evidence type="ECO:0000256" key="11">
    <source>
        <dbReference type="ARBA" id="ARBA00022837"/>
    </source>
</evidence>
<dbReference type="SUPFAM" id="SSF52743">
    <property type="entry name" value="Subtilisin-like"/>
    <property type="match status" value="1"/>
</dbReference>
<evidence type="ECO:0000256" key="1">
    <source>
        <dbReference type="ARBA" id="ARBA00001910"/>
    </source>
</evidence>
<dbReference type="GO" id="GO:0006508">
    <property type="term" value="P:proteolysis"/>
    <property type="evidence" value="ECO:0007669"/>
    <property type="project" value="UniProtKB-KW"/>
</dbReference>
<feature type="binding site" evidence="15">
    <location>
        <position position="600"/>
    </location>
    <ligand>
        <name>Ca(2+)</name>
        <dbReference type="ChEBI" id="CHEBI:29108"/>
    </ligand>
</feature>
<dbReference type="GO" id="GO:0004252">
    <property type="term" value="F:serine-type endopeptidase activity"/>
    <property type="evidence" value="ECO:0007669"/>
    <property type="project" value="UniProtKB-UniRule"/>
</dbReference>
<keyword evidence="9 15" id="KW-0378">Hydrolase</keyword>
<dbReference type="PANTHER" id="PTHR14218">
    <property type="entry name" value="PROTEASE S8 TRIPEPTIDYL PEPTIDASE I CLN2"/>
    <property type="match status" value="1"/>
</dbReference>
<dbReference type="FunFam" id="3.40.50.200:FF:000015">
    <property type="entry name" value="Tripeptidyl peptidase A"/>
    <property type="match status" value="1"/>
</dbReference>
<evidence type="ECO:0000256" key="7">
    <source>
        <dbReference type="ARBA" id="ARBA00022723"/>
    </source>
</evidence>
<keyword evidence="5" id="KW-0964">Secreted</keyword>
<evidence type="ECO:0000256" key="2">
    <source>
        <dbReference type="ARBA" id="ARBA00002451"/>
    </source>
</evidence>
<evidence type="ECO:0000313" key="19">
    <source>
        <dbReference type="EMBL" id="KAF9518519.1"/>
    </source>
</evidence>
<dbReference type="Pfam" id="PF09286">
    <property type="entry name" value="Pro-kuma_activ"/>
    <property type="match status" value="1"/>
</dbReference>
<organism evidence="19 20">
    <name type="scientific">Hydnum rufescens UP504</name>
    <dbReference type="NCBI Taxonomy" id="1448309"/>
    <lineage>
        <taxon>Eukaryota</taxon>
        <taxon>Fungi</taxon>
        <taxon>Dikarya</taxon>
        <taxon>Basidiomycota</taxon>
        <taxon>Agaricomycotina</taxon>
        <taxon>Agaricomycetes</taxon>
        <taxon>Cantharellales</taxon>
        <taxon>Hydnaceae</taxon>
        <taxon>Hydnum</taxon>
    </lineage>
</organism>
<evidence type="ECO:0000256" key="16">
    <source>
        <dbReference type="SAM" id="MobiDB-lite"/>
    </source>
</evidence>
<proteinExistence type="predicted"/>
<reference evidence="19" key="1">
    <citation type="journal article" date="2020" name="Nat. Commun.">
        <title>Large-scale genome sequencing of mycorrhizal fungi provides insights into the early evolution of symbiotic traits.</title>
        <authorList>
            <person name="Miyauchi S."/>
            <person name="Kiss E."/>
            <person name="Kuo A."/>
            <person name="Drula E."/>
            <person name="Kohler A."/>
            <person name="Sanchez-Garcia M."/>
            <person name="Morin E."/>
            <person name="Andreopoulos B."/>
            <person name="Barry K.W."/>
            <person name="Bonito G."/>
            <person name="Buee M."/>
            <person name="Carver A."/>
            <person name="Chen C."/>
            <person name="Cichocki N."/>
            <person name="Clum A."/>
            <person name="Culley D."/>
            <person name="Crous P.W."/>
            <person name="Fauchery L."/>
            <person name="Girlanda M."/>
            <person name="Hayes R.D."/>
            <person name="Keri Z."/>
            <person name="LaButti K."/>
            <person name="Lipzen A."/>
            <person name="Lombard V."/>
            <person name="Magnuson J."/>
            <person name="Maillard F."/>
            <person name="Murat C."/>
            <person name="Nolan M."/>
            <person name="Ohm R.A."/>
            <person name="Pangilinan J."/>
            <person name="Pereira M.F."/>
            <person name="Perotto S."/>
            <person name="Peter M."/>
            <person name="Pfister S."/>
            <person name="Riley R."/>
            <person name="Sitrit Y."/>
            <person name="Stielow J.B."/>
            <person name="Szollosi G."/>
            <person name="Zifcakova L."/>
            <person name="Stursova M."/>
            <person name="Spatafora J.W."/>
            <person name="Tedersoo L."/>
            <person name="Vaario L.M."/>
            <person name="Yamada A."/>
            <person name="Yan M."/>
            <person name="Wang P."/>
            <person name="Xu J."/>
            <person name="Bruns T."/>
            <person name="Baldrian P."/>
            <person name="Vilgalys R."/>
            <person name="Dunand C."/>
            <person name="Henrissat B."/>
            <person name="Grigoriev I.V."/>
            <person name="Hibbett D."/>
            <person name="Nagy L.G."/>
            <person name="Martin F.M."/>
        </authorList>
    </citation>
    <scope>NUCLEOTIDE SEQUENCE</scope>
    <source>
        <strain evidence="19">UP504</strain>
    </source>
</reference>
<evidence type="ECO:0000256" key="14">
    <source>
        <dbReference type="ARBA" id="ARBA00023180"/>
    </source>
</evidence>
<comment type="catalytic activity">
    <reaction evidence="1">
        <text>Release of an N-terminal tripeptide from a polypeptide.</text>
        <dbReference type="EC" id="3.4.14.10"/>
    </reaction>
</comment>
<evidence type="ECO:0000256" key="13">
    <source>
        <dbReference type="ARBA" id="ARBA00023145"/>
    </source>
</evidence>
<dbReference type="AlphaFoldDB" id="A0A9P6B6N5"/>
<feature type="active site" description="Charge relay system" evidence="15">
    <location>
        <position position="558"/>
    </location>
</feature>
<dbReference type="InterPro" id="IPR000209">
    <property type="entry name" value="Peptidase_S8/S53_dom"/>
</dbReference>
<feature type="region of interest" description="Disordered" evidence="16">
    <location>
        <begin position="184"/>
        <end position="216"/>
    </location>
</feature>
<comment type="function">
    <text evidence="2">Secreted tripeptidyl-peptidase which degrades proteins at acidic pHs and is involved in virulence.</text>
</comment>
<dbReference type="GO" id="GO:0046872">
    <property type="term" value="F:metal ion binding"/>
    <property type="evidence" value="ECO:0007669"/>
    <property type="project" value="UniProtKB-UniRule"/>
</dbReference>
<dbReference type="CDD" id="cd11377">
    <property type="entry name" value="Pro-peptidase_S53"/>
    <property type="match status" value="1"/>
</dbReference>
<dbReference type="SMART" id="SM00944">
    <property type="entry name" value="Pro-kuma_activ"/>
    <property type="match status" value="1"/>
</dbReference>
<dbReference type="GO" id="GO:0008240">
    <property type="term" value="F:tripeptidyl-peptidase activity"/>
    <property type="evidence" value="ECO:0007669"/>
    <property type="project" value="UniProtKB-EC"/>
</dbReference>
<keyword evidence="20" id="KW-1185">Reference proteome</keyword>
<gene>
    <name evidence="19" type="ORF">BS47DRAFT_260576</name>
</gene>
<dbReference type="EMBL" id="MU128924">
    <property type="protein sequence ID" value="KAF9518519.1"/>
    <property type="molecule type" value="Genomic_DNA"/>
</dbReference>
<dbReference type="CDD" id="cd04056">
    <property type="entry name" value="Peptidases_S53"/>
    <property type="match status" value="1"/>
</dbReference>
<evidence type="ECO:0000256" key="5">
    <source>
        <dbReference type="ARBA" id="ARBA00022525"/>
    </source>
</evidence>
<keyword evidence="13" id="KW-0865">Zymogen</keyword>
<evidence type="ECO:0000256" key="8">
    <source>
        <dbReference type="ARBA" id="ARBA00022729"/>
    </source>
</evidence>
<keyword evidence="11 15" id="KW-0106">Calcium</keyword>
<keyword evidence="10 15" id="KW-0720">Serine protease</keyword>
<comment type="cofactor">
    <cofactor evidence="15">
        <name>Ca(2+)</name>
        <dbReference type="ChEBI" id="CHEBI:29108"/>
    </cofactor>
    <text evidence="15">Binds 1 Ca(2+) ion per subunit.</text>
</comment>
<evidence type="ECO:0000256" key="12">
    <source>
        <dbReference type="ARBA" id="ARBA00023026"/>
    </source>
</evidence>
<dbReference type="EC" id="3.4.14.10" evidence="4"/>
<dbReference type="InterPro" id="IPR015366">
    <property type="entry name" value="S53_propep"/>
</dbReference>
<evidence type="ECO:0000259" key="18">
    <source>
        <dbReference type="PROSITE" id="PS51695"/>
    </source>
</evidence>
<dbReference type="InterPro" id="IPR050819">
    <property type="entry name" value="Tripeptidyl-peptidase_I"/>
</dbReference>
<dbReference type="GO" id="GO:0005576">
    <property type="term" value="C:extracellular region"/>
    <property type="evidence" value="ECO:0007669"/>
    <property type="project" value="UniProtKB-SubCell"/>
</dbReference>
<evidence type="ECO:0000256" key="6">
    <source>
        <dbReference type="ARBA" id="ARBA00022670"/>
    </source>
</evidence>
<feature type="active site" description="Charge relay system" evidence="15">
    <location>
        <position position="313"/>
    </location>
</feature>
<keyword evidence="7 15" id="KW-0479">Metal-binding</keyword>
<protein>
    <recommendedName>
        <fullName evidence="4">tripeptidyl-peptidase II</fullName>
        <ecNumber evidence="4">3.4.14.10</ecNumber>
    </recommendedName>
</protein>
<keyword evidence="8 17" id="KW-0732">Signal</keyword>
<dbReference type="InterPro" id="IPR036852">
    <property type="entry name" value="Peptidase_S8/S53_dom_sf"/>
</dbReference>
<dbReference type="Gene3D" id="3.40.50.200">
    <property type="entry name" value="Peptidase S8/S53 domain"/>
    <property type="match status" value="1"/>
</dbReference>
<feature type="binding site" evidence="15">
    <location>
        <position position="618"/>
    </location>
    <ligand>
        <name>Ca(2+)</name>
        <dbReference type="ChEBI" id="CHEBI:29108"/>
    </ligand>
</feature>
<feature type="chain" id="PRO_5040468602" description="tripeptidyl-peptidase II" evidence="17">
    <location>
        <begin position="20"/>
        <end position="641"/>
    </location>
</feature>
<feature type="binding site" evidence="15">
    <location>
        <position position="599"/>
    </location>
    <ligand>
        <name>Ca(2+)</name>
        <dbReference type="ChEBI" id="CHEBI:29108"/>
    </ligand>
</feature>
<dbReference type="PROSITE" id="PS51695">
    <property type="entry name" value="SEDOLISIN"/>
    <property type="match status" value="1"/>
</dbReference>
<comment type="subcellular location">
    <subcellularLocation>
        <location evidence="3">Secreted</location>
        <location evidence="3">Extracellular space</location>
    </subcellularLocation>
</comment>
<accession>A0A9P6B6N5</accession>
<keyword evidence="6 15" id="KW-0645">Protease</keyword>
<keyword evidence="14" id="KW-0325">Glycoprotein</keyword>
<name>A0A9P6B6N5_9AGAM</name>
<dbReference type="Pfam" id="PF00082">
    <property type="entry name" value="Peptidase_S8"/>
    <property type="match status" value="1"/>
</dbReference>
<dbReference type="SUPFAM" id="SSF54897">
    <property type="entry name" value="Protease propeptides/inhibitors"/>
    <property type="match status" value="1"/>
</dbReference>
<evidence type="ECO:0000256" key="17">
    <source>
        <dbReference type="SAM" id="SignalP"/>
    </source>
</evidence>